<evidence type="ECO:0000256" key="1">
    <source>
        <dbReference type="ARBA" id="ARBA00004141"/>
    </source>
</evidence>
<feature type="transmembrane region" description="Helical" evidence="8">
    <location>
        <begin position="128"/>
        <end position="150"/>
    </location>
</feature>
<evidence type="ECO:0000256" key="4">
    <source>
        <dbReference type="ARBA" id="ARBA00022692"/>
    </source>
</evidence>
<evidence type="ECO:0000256" key="8">
    <source>
        <dbReference type="RuleBase" id="RU362002"/>
    </source>
</evidence>
<feature type="transmembrane region" description="Helical" evidence="8">
    <location>
        <begin position="228"/>
        <end position="249"/>
    </location>
</feature>
<feature type="transmembrane region" description="Helical" evidence="8">
    <location>
        <begin position="353"/>
        <end position="375"/>
    </location>
</feature>
<dbReference type="Pfam" id="PF00909">
    <property type="entry name" value="Ammonium_transp"/>
    <property type="match status" value="1"/>
</dbReference>
<keyword evidence="3 8" id="KW-0813">Transport</keyword>
<dbReference type="AlphaFoldDB" id="A0A356LGW1"/>
<evidence type="ECO:0000256" key="2">
    <source>
        <dbReference type="ARBA" id="ARBA00005887"/>
    </source>
</evidence>
<dbReference type="PANTHER" id="PTHR43029:SF10">
    <property type="entry name" value="AMMONIUM TRANSPORTER MEP2"/>
    <property type="match status" value="1"/>
</dbReference>
<dbReference type="GO" id="GO:0008519">
    <property type="term" value="F:ammonium channel activity"/>
    <property type="evidence" value="ECO:0007669"/>
    <property type="project" value="InterPro"/>
</dbReference>
<dbReference type="InterPro" id="IPR029020">
    <property type="entry name" value="Ammonium/urea_transptr"/>
</dbReference>
<evidence type="ECO:0000256" key="7">
    <source>
        <dbReference type="ARBA" id="ARBA00023177"/>
    </source>
</evidence>
<name>A0A356LGW1_9BURK</name>
<comment type="subcellular location">
    <subcellularLocation>
        <location evidence="8">Cell membrane</location>
        <topology evidence="8">Multi-pass membrane protein</topology>
    </subcellularLocation>
    <subcellularLocation>
        <location evidence="1">Membrane</location>
        <topology evidence="1">Multi-pass membrane protein</topology>
    </subcellularLocation>
</comment>
<accession>A0A356LGW1</accession>
<evidence type="ECO:0000259" key="9">
    <source>
        <dbReference type="Pfam" id="PF00909"/>
    </source>
</evidence>
<dbReference type="NCBIfam" id="TIGR00836">
    <property type="entry name" value="amt"/>
    <property type="match status" value="1"/>
</dbReference>
<feature type="domain" description="Ammonium transporter AmtB-like" evidence="9">
    <location>
        <begin position="7"/>
        <end position="406"/>
    </location>
</feature>
<keyword evidence="5 8" id="KW-1133">Transmembrane helix</keyword>
<keyword evidence="4 8" id="KW-0812">Transmembrane</keyword>
<dbReference type="InterPro" id="IPR001905">
    <property type="entry name" value="Ammonium_transpt"/>
</dbReference>
<proteinExistence type="inferred from homology"/>
<reference evidence="10 11" key="1">
    <citation type="journal article" date="2018" name="Nat. Biotechnol.">
        <title>A standardized bacterial taxonomy based on genome phylogeny substantially revises the tree of life.</title>
        <authorList>
            <person name="Parks D.H."/>
            <person name="Chuvochina M."/>
            <person name="Waite D.W."/>
            <person name="Rinke C."/>
            <person name="Skarshewski A."/>
            <person name="Chaumeil P.A."/>
            <person name="Hugenholtz P."/>
        </authorList>
    </citation>
    <scope>NUCLEOTIDE SEQUENCE [LARGE SCALE GENOMIC DNA]</scope>
    <source>
        <strain evidence="10">UBA10707</strain>
    </source>
</reference>
<dbReference type="InterPro" id="IPR002229">
    <property type="entry name" value="RhesusRHD"/>
</dbReference>
<comment type="similarity">
    <text evidence="2 8">Belongs to the ammonia transporter channel (TC 1.A.11.2) family.</text>
</comment>
<comment type="caution">
    <text evidence="10">The sequence shown here is derived from an EMBL/GenBank/DDBJ whole genome shotgun (WGS) entry which is preliminary data.</text>
</comment>
<evidence type="ECO:0000256" key="5">
    <source>
        <dbReference type="ARBA" id="ARBA00022989"/>
    </source>
</evidence>
<feature type="transmembrane region" description="Helical" evidence="8">
    <location>
        <begin position="6"/>
        <end position="28"/>
    </location>
</feature>
<dbReference type="SUPFAM" id="SSF111352">
    <property type="entry name" value="Ammonium transporter"/>
    <property type="match status" value="1"/>
</dbReference>
<evidence type="ECO:0000256" key="6">
    <source>
        <dbReference type="ARBA" id="ARBA00023136"/>
    </source>
</evidence>
<feature type="transmembrane region" description="Helical" evidence="8">
    <location>
        <begin position="258"/>
        <end position="277"/>
    </location>
</feature>
<protein>
    <recommendedName>
        <fullName evidence="8">Ammonium transporter</fullName>
    </recommendedName>
</protein>
<dbReference type="PROSITE" id="PS01219">
    <property type="entry name" value="AMMONIUM_TRANSP"/>
    <property type="match status" value="1"/>
</dbReference>
<feature type="transmembrane region" description="Helical" evidence="8">
    <location>
        <begin position="196"/>
        <end position="216"/>
    </location>
</feature>
<keyword evidence="6 8" id="KW-0472">Membrane</keyword>
<evidence type="ECO:0000313" key="11">
    <source>
        <dbReference type="Proteomes" id="UP000264036"/>
    </source>
</evidence>
<keyword evidence="7 8" id="KW-0924">Ammonia transport</keyword>
<dbReference type="InterPro" id="IPR018047">
    <property type="entry name" value="Ammonium_transpt_CS"/>
</dbReference>
<dbReference type="PRINTS" id="PR00342">
    <property type="entry name" value="RHESUSRHD"/>
</dbReference>
<dbReference type="PANTHER" id="PTHR43029">
    <property type="entry name" value="AMMONIUM TRANSPORTER MEP2"/>
    <property type="match status" value="1"/>
</dbReference>
<gene>
    <name evidence="10" type="ORF">DD666_12080</name>
</gene>
<feature type="transmembrane region" description="Helical" evidence="8">
    <location>
        <begin position="162"/>
        <end position="184"/>
    </location>
</feature>
<dbReference type="InterPro" id="IPR024041">
    <property type="entry name" value="NH4_transpt_AmtB-like_dom"/>
</dbReference>
<evidence type="ECO:0000256" key="3">
    <source>
        <dbReference type="ARBA" id="ARBA00022448"/>
    </source>
</evidence>
<feature type="transmembrane region" description="Helical" evidence="8">
    <location>
        <begin position="99"/>
        <end position="121"/>
    </location>
</feature>
<feature type="transmembrane region" description="Helical" evidence="8">
    <location>
        <begin position="40"/>
        <end position="58"/>
    </location>
</feature>
<feature type="transmembrane region" description="Helical" evidence="8">
    <location>
        <begin position="315"/>
        <end position="333"/>
    </location>
</feature>
<sequence length="408" mass="42430">MQSADLVWVSVSTILVLFMVVPGLAMFYGGLVRSKNILSLMSQVLVTFALVTILWFAYGYSLAFSGGNALFGDLSKAFLSGVIDLPADSYALAGTIPELTFVAFQATFAGITCALIVGGFAERIKFSAVLIFMAIWFTFSYIPVAHMIWAEKGLLFGDALDFAGGTVVHINAGVAALVAAYVVGPRIGYGKEAMQPHNLPMTMIGAAMLWVGWFGFNGGSSLAANNQAALAVFNTLLATAAAIVVWVLVEWKFKGQPSLLGGASGAVAGLVGVTPAAGLVDPMGALIIGAVTSLFCVWGVNGLKRLLKADDSLDVFGIHGVGGIVGGILTGLFNAKAMGGPGLDSAGMIPGQLFNQIEGIVIAIVWSAVVSFIALKIASLVTGGLRVDKDEERQGLDISSHGEQGYHN</sequence>
<dbReference type="Proteomes" id="UP000264036">
    <property type="component" value="Unassembled WGS sequence"/>
</dbReference>
<evidence type="ECO:0000313" key="10">
    <source>
        <dbReference type="EMBL" id="HBP30142.1"/>
    </source>
</evidence>
<feature type="transmembrane region" description="Helical" evidence="8">
    <location>
        <begin position="283"/>
        <end position="303"/>
    </location>
</feature>
<dbReference type="Gene3D" id="1.10.3430.10">
    <property type="entry name" value="Ammonium transporter AmtB like domains"/>
    <property type="match status" value="1"/>
</dbReference>
<dbReference type="GO" id="GO:0005886">
    <property type="term" value="C:plasma membrane"/>
    <property type="evidence" value="ECO:0007669"/>
    <property type="project" value="UniProtKB-SubCell"/>
</dbReference>
<dbReference type="EMBL" id="DOEK01000029">
    <property type="protein sequence ID" value="HBP30142.1"/>
    <property type="molecule type" value="Genomic_DNA"/>
</dbReference>
<organism evidence="10 11">
    <name type="scientific">Advenella kashmirensis</name>
    <dbReference type="NCBI Taxonomy" id="310575"/>
    <lineage>
        <taxon>Bacteria</taxon>
        <taxon>Pseudomonadati</taxon>
        <taxon>Pseudomonadota</taxon>
        <taxon>Betaproteobacteria</taxon>
        <taxon>Burkholderiales</taxon>
        <taxon>Alcaligenaceae</taxon>
    </lineage>
</organism>